<accession>R7ZQI2</accession>
<evidence type="ECO:0000313" key="2">
    <source>
        <dbReference type="Proteomes" id="UP000013909"/>
    </source>
</evidence>
<organism evidence="1 2">
    <name type="scientific">Lunatimonas lonarensis</name>
    <dbReference type="NCBI Taxonomy" id="1232681"/>
    <lineage>
        <taxon>Bacteria</taxon>
        <taxon>Pseudomonadati</taxon>
        <taxon>Bacteroidota</taxon>
        <taxon>Cytophagia</taxon>
        <taxon>Cytophagales</taxon>
        <taxon>Cyclobacteriaceae</taxon>
    </lineage>
</organism>
<keyword evidence="2" id="KW-1185">Reference proteome</keyword>
<proteinExistence type="predicted"/>
<dbReference type="EMBL" id="AQHR01000088">
    <property type="protein sequence ID" value="EON76342.1"/>
    <property type="molecule type" value="Genomic_DNA"/>
</dbReference>
<dbReference type="STRING" id="1232681.ADIS_3470"/>
<sequence>MKPMILLALFFVLQMIGAPFSFGQRDKDAQKSAREANRAYKDKDYYTAIIAACDAFQGSLNKKGLKDMGQVLADSYRLYLPGTLDRVKRHESERSGSYSGKASVEEARYVVQAYEKMIDIQQAVKMLSPGVLSDAGIQAVDLGDYGEMLERARHWYDVFAGQYAKECYENGQAELAKGTKGGALRAYHLFAEAKQVDKNFKDISDEIRQAHQSAQYRIAYVEFGTKFTMPVTSFFSSNGLSVSSSAAEFVAKNPYPNFVAIVRHEETFDLWLNAGNVQAIHDFCVAKGFDGVVFGSYEIPSGSSVNLPVDKKEIEKEVVVGETRTKGSDGKEVVQQQKQKVKGVLHSYVREHRGDVTGQVFFYDAVQGKYVLNRFVVKGETFHRESWERGTGDLRVFSEREQKRFREKDPAPTPPGDMQIGAISNFGSRVYVKFLETLPSLYE</sequence>
<reference evidence="1 2" key="1">
    <citation type="submission" date="2013-02" db="EMBL/GenBank/DDBJ databases">
        <title>A novel strain isolated from Lonar lake, Maharashtra, India.</title>
        <authorList>
            <person name="Singh A."/>
        </authorList>
    </citation>
    <scope>NUCLEOTIDE SEQUENCE [LARGE SCALE GENOMIC DNA]</scope>
    <source>
        <strain evidence="1 2">AK24</strain>
    </source>
</reference>
<dbReference type="AlphaFoldDB" id="R7ZQI2"/>
<gene>
    <name evidence="1" type="ORF">ADIS_3470</name>
</gene>
<name>R7ZQI2_9BACT</name>
<dbReference type="Proteomes" id="UP000013909">
    <property type="component" value="Unassembled WGS sequence"/>
</dbReference>
<dbReference type="RefSeq" id="WP_010855603.1">
    <property type="nucleotide sequence ID" value="NZ_AQHR01000088.1"/>
</dbReference>
<evidence type="ECO:0000313" key="1">
    <source>
        <dbReference type="EMBL" id="EON76342.1"/>
    </source>
</evidence>
<protein>
    <submittedName>
        <fullName evidence="1">Uncharacterized protein</fullName>
    </submittedName>
</protein>
<comment type="caution">
    <text evidence="1">The sequence shown here is derived from an EMBL/GenBank/DDBJ whole genome shotgun (WGS) entry which is preliminary data.</text>
</comment>